<evidence type="ECO:0000256" key="4">
    <source>
        <dbReference type="ARBA" id="ARBA00022448"/>
    </source>
</evidence>
<dbReference type="HAMAP" id="MF_00815">
    <property type="entry name" value="ATP_synth_gamma_bact"/>
    <property type="match status" value="1"/>
</dbReference>
<dbReference type="Proteomes" id="UP000194577">
    <property type="component" value="Unassembled WGS sequence"/>
</dbReference>
<dbReference type="PRINTS" id="PR00126">
    <property type="entry name" value="ATPASEGAMMA"/>
</dbReference>
<dbReference type="Gene3D" id="3.40.1380.10">
    <property type="match status" value="1"/>
</dbReference>
<keyword evidence="9 10" id="KW-0066">ATP synthesis</keyword>
<keyword evidence="4 10" id="KW-0813">Transport</keyword>
<evidence type="ECO:0000256" key="9">
    <source>
        <dbReference type="ARBA" id="ARBA00023310"/>
    </source>
</evidence>
<keyword evidence="5 10" id="KW-0375">Hydrogen ion transport</keyword>
<comment type="subunit">
    <text evidence="10">F-type ATPases have 2 components, CF(1) - the catalytic core - and CF(0) - the membrane proton channel. CF(1) has five subunits: alpha(3), beta(3), gamma(1), delta(1), epsilon(1). CF(0) has three main subunits: a, b and c.</text>
</comment>
<dbReference type="PROSITE" id="PS00153">
    <property type="entry name" value="ATPASE_GAMMA"/>
    <property type="match status" value="1"/>
</dbReference>
<comment type="subcellular location">
    <subcellularLocation>
        <location evidence="10">Cell membrane</location>
        <topology evidence="10">Peripheral membrane protein</topology>
    </subcellularLocation>
    <subcellularLocation>
        <location evidence="2">Membrane</location>
        <topology evidence="2">Peripheral membrane protein</topology>
    </subcellularLocation>
</comment>
<evidence type="ECO:0000256" key="2">
    <source>
        <dbReference type="ARBA" id="ARBA00004170"/>
    </source>
</evidence>
<dbReference type="NCBIfam" id="NF004145">
    <property type="entry name" value="PRK05621.1-2"/>
    <property type="match status" value="1"/>
</dbReference>
<dbReference type="PANTHER" id="PTHR11693:SF22">
    <property type="entry name" value="ATP SYNTHASE SUBUNIT GAMMA, MITOCHONDRIAL"/>
    <property type="match status" value="1"/>
</dbReference>
<organism evidence="12 13">
    <name type="scientific">Actinomyces ruminis</name>
    <dbReference type="NCBI Taxonomy" id="1937003"/>
    <lineage>
        <taxon>Bacteria</taxon>
        <taxon>Bacillati</taxon>
        <taxon>Actinomycetota</taxon>
        <taxon>Actinomycetes</taxon>
        <taxon>Actinomycetales</taxon>
        <taxon>Actinomycetaceae</taxon>
        <taxon>Actinomyces</taxon>
    </lineage>
</organism>
<evidence type="ECO:0000256" key="10">
    <source>
        <dbReference type="HAMAP-Rule" id="MF_00815"/>
    </source>
</evidence>
<dbReference type="InterPro" id="IPR000131">
    <property type="entry name" value="ATP_synth_F1_gsu"/>
</dbReference>
<comment type="caution">
    <text evidence="12">The sequence shown here is derived from an EMBL/GenBank/DDBJ whole genome shotgun (WGS) entry which is preliminary data.</text>
</comment>
<dbReference type="InterPro" id="IPR035968">
    <property type="entry name" value="ATP_synth_F1_ATPase_gsu"/>
</dbReference>
<evidence type="ECO:0000256" key="6">
    <source>
        <dbReference type="ARBA" id="ARBA00023065"/>
    </source>
</evidence>
<gene>
    <name evidence="10" type="primary">atpG</name>
    <name evidence="12" type="ORF">BW737_001020</name>
</gene>
<evidence type="ECO:0000256" key="11">
    <source>
        <dbReference type="SAM" id="MobiDB-lite"/>
    </source>
</evidence>
<dbReference type="Pfam" id="PF00231">
    <property type="entry name" value="ATP-synt"/>
    <property type="match status" value="1"/>
</dbReference>
<feature type="region of interest" description="Disordered" evidence="11">
    <location>
        <begin position="1"/>
        <end position="23"/>
    </location>
</feature>
<dbReference type="SUPFAM" id="SSF52943">
    <property type="entry name" value="ATP synthase (F1-ATPase), gamma subunit"/>
    <property type="match status" value="1"/>
</dbReference>
<name>A0ABX4MEP0_9ACTO</name>
<dbReference type="CDD" id="cd12151">
    <property type="entry name" value="F1-ATPase_gamma"/>
    <property type="match status" value="1"/>
</dbReference>
<dbReference type="NCBIfam" id="TIGR01146">
    <property type="entry name" value="ATPsyn_F1gamma"/>
    <property type="match status" value="1"/>
</dbReference>
<evidence type="ECO:0000256" key="7">
    <source>
        <dbReference type="ARBA" id="ARBA00023136"/>
    </source>
</evidence>
<dbReference type="Gene3D" id="1.10.287.80">
    <property type="entry name" value="ATP synthase, gamma subunit, helix hairpin domain"/>
    <property type="match status" value="2"/>
</dbReference>
<reference evidence="12 13" key="1">
    <citation type="submission" date="2017-10" db="EMBL/GenBank/DDBJ databases">
        <title>Draft genome sequence of cellulolytic Actinomyces sp CtC72 isolated from cattle rumen fluid.</title>
        <authorList>
            <person name="Joshi A.J."/>
            <person name="Vasudevan G."/>
            <person name="Lanjekar V.B."/>
            <person name="Hivarkar S."/>
            <person name="Engineer A."/>
            <person name="Pore S.D."/>
            <person name="Dhakephalkar P.K."/>
            <person name="Dagar S."/>
        </authorList>
    </citation>
    <scope>NUCLEOTIDE SEQUENCE [LARGE SCALE GENOMIC DNA]</scope>
    <source>
        <strain evidence="13">CtC72</strain>
    </source>
</reference>
<comment type="similarity">
    <text evidence="3 10">Belongs to the ATPase gamma chain family.</text>
</comment>
<dbReference type="EMBL" id="MTPX02000008">
    <property type="protein sequence ID" value="PHP53696.1"/>
    <property type="molecule type" value="Genomic_DNA"/>
</dbReference>
<evidence type="ECO:0000256" key="1">
    <source>
        <dbReference type="ARBA" id="ARBA00003456"/>
    </source>
</evidence>
<evidence type="ECO:0000313" key="13">
    <source>
        <dbReference type="Proteomes" id="UP000194577"/>
    </source>
</evidence>
<evidence type="ECO:0000256" key="8">
    <source>
        <dbReference type="ARBA" id="ARBA00023196"/>
    </source>
</evidence>
<keyword evidence="6 10" id="KW-0406">Ion transport</keyword>
<keyword evidence="8 10" id="KW-0139">CF(1)</keyword>
<dbReference type="PANTHER" id="PTHR11693">
    <property type="entry name" value="ATP SYNTHASE GAMMA CHAIN"/>
    <property type="match status" value="1"/>
</dbReference>
<keyword evidence="10" id="KW-1003">Cell membrane</keyword>
<comment type="function">
    <text evidence="1 10">Produces ATP from ADP in the presence of a proton gradient across the membrane. The gamma chain is believed to be important in regulating ATPase activity and the flow of protons through the CF(0) complex.</text>
</comment>
<accession>A0ABX4MEP0</accession>
<keyword evidence="13" id="KW-1185">Reference proteome</keyword>
<proteinExistence type="inferred from homology"/>
<evidence type="ECO:0000256" key="3">
    <source>
        <dbReference type="ARBA" id="ARBA00007681"/>
    </source>
</evidence>
<evidence type="ECO:0000313" key="12">
    <source>
        <dbReference type="EMBL" id="PHP53696.1"/>
    </source>
</evidence>
<protein>
    <recommendedName>
        <fullName evidence="10">ATP synthase gamma chain</fullName>
    </recommendedName>
    <alternativeName>
        <fullName evidence="10">ATP synthase F1 sector gamma subunit</fullName>
    </alternativeName>
    <alternativeName>
        <fullName evidence="10">F-ATPase gamma subunit</fullName>
    </alternativeName>
</protein>
<evidence type="ECO:0000256" key="5">
    <source>
        <dbReference type="ARBA" id="ARBA00022781"/>
    </source>
</evidence>
<keyword evidence="7 10" id="KW-0472">Membrane</keyword>
<dbReference type="InterPro" id="IPR023632">
    <property type="entry name" value="ATP_synth_F1_gsu_CS"/>
</dbReference>
<sequence length="335" mass="36817">MRKRCPRSTPPSRSWSRGADARAGNQRIYKQRIRSTQTLQKVFRAMELIASSRIGSARHNAQEAGPYDHALSQAVAAVGTHAALDHPLTREREDTNRVAVLVLTSDRGMAGAYSATILRETERLIEQLVADGKEPVLFTYGRRASAYFAFRGRPVEFSWTGESDRPSDTSIEEVATVLLDYFLSSPEAGGVAEVHIVFTRYVSMVSQVPEVRRMLPLKVVDVDGPGELSREDLAADVERVRAERTGARPLYEFSPSADAVLDALLTRYVRSRIRNALLQAAASELASRQQAMHTATSNAEDLIATYTRLANAARQGDITQEITEIVSGADALGSQ</sequence>